<dbReference type="PANTHER" id="PTHR31189">
    <property type="entry name" value="OS03G0336100 PROTEIN-RELATED"/>
    <property type="match status" value="1"/>
</dbReference>
<dbReference type="SMART" id="SM00835">
    <property type="entry name" value="Cupin_1"/>
    <property type="match status" value="2"/>
</dbReference>
<reference evidence="5" key="1">
    <citation type="submission" date="2023-10" db="EMBL/GenBank/DDBJ databases">
        <title>Chromosome-level genome of the transformable northern wattle, Acacia crassicarpa.</title>
        <authorList>
            <person name="Massaro I."/>
            <person name="Sinha N.R."/>
            <person name="Poethig S."/>
            <person name="Leichty A.R."/>
        </authorList>
    </citation>
    <scope>NUCLEOTIDE SEQUENCE</scope>
    <source>
        <strain evidence="5">Acra3RX</strain>
        <tissue evidence="5">Leaf</tissue>
    </source>
</reference>
<dbReference type="Pfam" id="PF00190">
    <property type="entry name" value="Cupin_1"/>
    <property type="match status" value="1"/>
</dbReference>
<dbReference type="Gene3D" id="2.60.120.10">
    <property type="entry name" value="Jelly Rolls"/>
    <property type="match status" value="2"/>
</dbReference>
<proteinExistence type="inferred from homology"/>
<feature type="compositionally biased region" description="Basic and acidic residues" evidence="2">
    <location>
        <begin position="122"/>
        <end position="134"/>
    </location>
</feature>
<dbReference type="InterPro" id="IPR011051">
    <property type="entry name" value="RmlC_Cupin_sf"/>
</dbReference>
<dbReference type="InterPro" id="IPR050253">
    <property type="entry name" value="Seed_Storage-Functional"/>
</dbReference>
<evidence type="ECO:0000256" key="2">
    <source>
        <dbReference type="SAM" id="MobiDB-lite"/>
    </source>
</evidence>
<feature type="compositionally biased region" description="Basic and acidic residues" evidence="2">
    <location>
        <begin position="141"/>
        <end position="193"/>
    </location>
</feature>
<dbReference type="AlphaFoldDB" id="A0AAE1MFF3"/>
<accession>A0AAE1MFF3</accession>
<feature type="domain" description="Cupin type-1" evidence="4">
    <location>
        <begin position="203"/>
        <end position="354"/>
    </location>
</feature>
<gene>
    <name evidence="5" type="ORF">QN277_007486</name>
</gene>
<feature type="chain" id="PRO_5041972402" description="Cupin type-1 domain-containing protein" evidence="3">
    <location>
        <begin position="25"/>
        <end position="614"/>
    </location>
</feature>
<dbReference type="EMBL" id="JAWXYG010000012">
    <property type="protein sequence ID" value="KAK4257966.1"/>
    <property type="molecule type" value="Genomic_DNA"/>
</dbReference>
<feature type="compositionally biased region" description="Basic and acidic residues" evidence="2">
    <location>
        <begin position="94"/>
        <end position="113"/>
    </location>
</feature>
<dbReference type="Proteomes" id="UP001293593">
    <property type="component" value="Unassembled WGS sequence"/>
</dbReference>
<feature type="domain" description="Cupin type-1" evidence="4">
    <location>
        <begin position="404"/>
        <end position="567"/>
    </location>
</feature>
<evidence type="ECO:0000256" key="1">
    <source>
        <dbReference type="ARBA" id="ARBA00023597"/>
    </source>
</evidence>
<keyword evidence="6" id="KW-1185">Reference proteome</keyword>
<dbReference type="CDD" id="cd02245">
    <property type="entry name" value="cupin_7S_vicilin-like_C"/>
    <property type="match status" value="1"/>
</dbReference>
<evidence type="ECO:0000313" key="6">
    <source>
        <dbReference type="Proteomes" id="UP001293593"/>
    </source>
</evidence>
<comment type="caution">
    <text evidence="5">The sequence shown here is derived from an EMBL/GenBank/DDBJ whole genome shotgun (WGS) entry which is preliminary data.</text>
</comment>
<comment type="similarity">
    <text evidence="1">Belongs to the 7S seed storage protein family.</text>
</comment>
<dbReference type="CDD" id="cd02244">
    <property type="entry name" value="cupin_7S_vicilin-like_N"/>
    <property type="match status" value="1"/>
</dbReference>
<dbReference type="PANTHER" id="PTHR31189:SF41">
    <property type="entry name" value="VICILIN C72"/>
    <property type="match status" value="1"/>
</dbReference>
<sequence length="614" mass="71033">MKARFAFLVFMCSVFLAVASVGLAGENSKLRVCVRRCAFQNDNSYLACHARCKLPAANRDEEKEDAAEKDPRLPDPQHPWEPKRAEEEGCEEEKDPRLPDPHHPREPKRREEGGSEEGEEEEKPHCQREKEEERRRKKEHKEKPGQEEQEKEEKEEKEREEEKEKEKEREEEKEREREREREEEKEKEKEHQENPYYLPSNKFQTRFENEYGRIKVLQKFDELSPRLQMLKYYRIVEYKARPGTLIAPHHSDAEYLIITTKGRALVTLLLPNYKESFNLERFDVLRVPAGAICYTINRANDEDLELYKLALPVNIPGQFENFYPSGNQIPYSYLKAFEKKTIQAAYKAPYEEIEEVLWGSSEEQGQGSEEGVILKLKREQLISLISRAQLRLAKGGKESPLGPFNLKSDVQARYSNNHGTFREAHPHRYEPLSDLAIGVSHLKLHQGSMFMPHYNTRGIILAIVADGDGNNEIVSPHQENKEEGEQQEGQIRSLSANVTKGDLYIIPAGHPVSVRASEKSILEVVEFVLNAPYNFRNFLAGKKDNVLNEIDREVYDAVFEGSGKQVERLLNRQTESFFVDREEPQPSGGRGGSMSPRQIRNRVAWSSFFTTAFV</sequence>
<organism evidence="5 6">
    <name type="scientific">Acacia crassicarpa</name>
    <name type="common">northern wattle</name>
    <dbReference type="NCBI Taxonomy" id="499986"/>
    <lineage>
        <taxon>Eukaryota</taxon>
        <taxon>Viridiplantae</taxon>
        <taxon>Streptophyta</taxon>
        <taxon>Embryophyta</taxon>
        <taxon>Tracheophyta</taxon>
        <taxon>Spermatophyta</taxon>
        <taxon>Magnoliopsida</taxon>
        <taxon>eudicotyledons</taxon>
        <taxon>Gunneridae</taxon>
        <taxon>Pentapetalae</taxon>
        <taxon>rosids</taxon>
        <taxon>fabids</taxon>
        <taxon>Fabales</taxon>
        <taxon>Fabaceae</taxon>
        <taxon>Caesalpinioideae</taxon>
        <taxon>mimosoid clade</taxon>
        <taxon>Acacieae</taxon>
        <taxon>Acacia</taxon>
    </lineage>
</organism>
<feature type="signal peptide" evidence="3">
    <location>
        <begin position="1"/>
        <end position="24"/>
    </location>
</feature>
<feature type="region of interest" description="Disordered" evidence="2">
    <location>
        <begin position="58"/>
        <end position="201"/>
    </location>
</feature>
<evidence type="ECO:0000259" key="4">
    <source>
        <dbReference type="SMART" id="SM00835"/>
    </source>
</evidence>
<evidence type="ECO:0000313" key="5">
    <source>
        <dbReference type="EMBL" id="KAK4257966.1"/>
    </source>
</evidence>
<keyword evidence="3" id="KW-0732">Signal</keyword>
<feature type="compositionally biased region" description="Basic and acidic residues" evidence="2">
    <location>
        <begin position="58"/>
        <end position="87"/>
    </location>
</feature>
<dbReference type="InterPro" id="IPR014710">
    <property type="entry name" value="RmlC-like_jellyroll"/>
</dbReference>
<evidence type="ECO:0000256" key="3">
    <source>
        <dbReference type="SAM" id="SignalP"/>
    </source>
</evidence>
<dbReference type="InterPro" id="IPR006045">
    <property type="entry name" value="Cupin_1"/>
</dbReference>
<protein>
    <recommendedName>
        <fullName evidence="4">Cupin type-1 domain-containing protein</fullName>
    </recommendedName>
</protein>
<dbReference type="SUPFAM" id="SSF51182">
    <property type="entry name" value="RmlC-like cupins"/>
    <property type="match status" value="2"/>
</dbReference>
<name>A0AAE1MFF3_9FABA</name>